<dbReference type="AlphaFoldDB" id="W2PLS4"/>
<dbReference type="EMBL" id="KI669620">
    <property type="protein sequence ID" value="ETN01953.1"/>
    <property type="molecule type" value="Genomic_DNA"/>
</dbReference>
<evidence type="ECO:0000313" key="3">
    <source>
        <dbReference type="Proteomes" id="UP000018817"/>
    </source>
</evidence>
<name>W2PLS4_PHYN3</name>
<evidence type="ECO:0000313" key="2">
    <source>
        <dbReference type="EMBL" id="ETN01953.1"/>
    </source>
</evidence>
<reference evidence="2 3" key="2">
    <citation type="submission" date="2013-11" db="EMBL/GenBank/DDBJ databases">
        <title>The Genome Sequence of Phytophthora parasitica INRA-310.</title>
        <authorList>
            <consortium name="The Broad Institute Genomics Platform"/>
            <person name="Russ C."/>
            <person name="Tyler B."/>
            <person name="Panabieres F."/>
            <person name="Shan W."/>
            <person name="Tripathy S."/>
            <person name="Grunwald N."/>
            <person name="Machado M."/>
            <person name="Johnson C.S."/>
            <person name="Arredondo F."/>
            <person name="Hong C."/>
            <person name="Coffey M."/>
            <person name="Young S.K."/>
            <person name="Zeng Q."/>
            <person name="Gargeya S."/>
            <person name="Fitzgerald M."/>
            <person name="Abouelleil A."/>
            <person name="Alvarado L."/>
            <person name="Chapman S.B."/>
            <person name="Gainer-Dewar J."/>
            <person name="Goldberg J."/>
            <person name="Griggs A."/>
            <person name="Gujja S."/>
            <person name="Hansen M."/>
            <person name="Howarth C."/>
            <person name="Imamovic A."/>
            <person name="Ireland A."/>
            <person name="Larimer J."/>
            <person name="McCowan C."/>
            <person name="Murphy C."/>
            <person name="Pearson M."/>
            <person name="Poon T.W."/>
            <person name="Priest M."/>
            <person name="Roberts A."/>
            <person name="Saif S."/>
            <person name="Shea T."/>
            <person name="Sykes S."/>
            <person name="Wortman J."/>
            <person name="Nusbaum C."/>
            <person name="Birren B."/>
        </authorList>
    </citation>
    <scope>NUCLEOTIDE SEQUENCE [LARGE SCALE GENOMIC DNA]</scope>
    <source>
        <strain evidence="2 3">INRA-310</strain>
    </source>
</reference>
<evidence type="ECO:0000256" key="1">
    <source>
        <dbReference type="SAM" id="MobiDB-lite"/>
    </source>
</evidence>
<proteinExistence type="predicted"/>
<dbReference type="Proteomes" id="UP000018817">
    <property type="component" value="Unassembled WGS sequence"/>
</dbReference>
<reference evidence="3" key="1">
    <citation type="submission" date="2011-12" db="EMBL/GenBank/DDBJ databases">
        <authorList>
            <consortium name="The Broad Institute Genome Sequencing Platform"/>
            <person name="Russ C."/>
            <person name="Tyler B."/>
            <person name="Panabieres F."/>
            <person name="Shan W."/>
            <person name="Tripathy S."/>
            <person name="Grunwald N."/>
            <person name="Machado M."/>
            <person name="Young S.K."/>
            <person name="Zeng Q."/>
            <person name="Gargeya S."/>
            <person name="Fitzgerald M."/>
            <person name="Haas B."/>
            <person name="Abouelleil A."/>
            <person name="Alvarado L."/>
            <person name="Arachchi H.M."/>
            <person name="Berlin A."/>
            <person name="Chapman S.B."/>
            <person name="Gearin G."/>
            <person name="Goldberg J."/>
            <person name="Griggs A."/>
            <person name="Gujja S."/>
            <person name="Hansen M."/>
            <person name="Heiman D."/>
            <person name="Howarth C."/>
            <person name="Larimer J."/>
            <person name="Lui A."/>
            <person name="MacDonald P.J.P."/>
            <person name="McCowen C."/>
            <person name="Montmayeur A."/>
            <person name="Murphy C."/>
            <person name="Neiman D."/>
            <person name="Pearson M."/>
            <person name="Priest M."/>
            <person name="Roberts A."/>
            <person name="Saif S."/>
            <person name="Shea T."/>
            <person name="Sisk P."/>
            <person name="Stolte C."/>
            <person name="Sykes S."/>
            <person name="Wortman J."/>
            <person name="Nusbaum C."/>
            <person name="Birren B."/>
        </authorList>
    </citation>
    <scope>NUCLEOTIDE SEQUENCE [LARGE SCALE GENOMIC DNA]</scope>
    <source>
        <strain evidence="3">INRA-310</strain>
    </source>
</reference>
<dbReference type="VEuPathDB" id="FungiDB:PPTG_23961"/>
<sequence length="81" mass="8987">MVSLRPITLEGVPQAPKSDHPCARLSSPHVVVAGATSELLSRSTMREQRPDRSLPRSFLDRVREDVPRCSVVSDVHTILSR</sequence>
<dbReference type="OMA" id="SDHPCAR"/>
<protein>
    <submittedName>
        <fullName evidence="2">Uncharacterized protein</fullName>
    </submittedName>
</protein>
<gene>
    <name evidence="2" type="ORF">PPTG_23961</name>
</gene>
<accession>W2PLS4</accession>
<dbReference type="RefSeq" id="XP_008912634.1">
    <property type="nucleotide sequence ID" value="XM_008914386.1"/>
</dbReference>
<organism evidence="2 3">
    <name type="scientific">Phytophthora nicotianae (strain INRA-310)</name>
    <name type="common">Phytophthora parasitica</name>
    <dbReference type="NCBI Taxonomy" id="761204"/>
    <lineage>
        <taxon>Eukaryota</taxon>
        <taxon>Sar</taxon>
        <taxon>Stramenopiles</taxon>
        <taxon>Oomycota</taxon>
        <taxon>Peronosporomycetes</taxon>
        <taxon>Peronosporales</taxon>
        <taxon>Peronosporaceae</taxon>
        <taxon>Phytophthora</taxon>
    </lineage>
</organism>
<feature type="region of interest" description="Disordered" evidence="1">
    <location>
        <begin position="1"/>
        <end position="24"/>
    </location>
</feature>
<dbReference type="GeneID" id="20192560"/>